<dbReference type="Proteomes" id="UP000027135">
    <property type="component" value="Unassembled WGS sequence"/>
</dbReference>
<sequence>MKLQLGRFAFFSKMESEKSVILTVVRIPVSYSECLSYDALQSVNVTQLPYHCANTVRLHSPLISPSFLVDQIKIFGKEYKLQSSSMHNAYPSSGYLFFSLLRPHDRFNSLFSSIFFPCASQTNYRMCPTILCQ</sequence>
<reference evidence="1 2" key="1">
    <citation type="journal article" date="2014" name="Nat. Commun.">
        <title>Molecular traces of alternative social organization in a termite genome.</title>
        <authorList>
            <person name="Terrapon N."/>
            <person name="Li C."/>
            <person name="Robertson H.M."/>
            <person name="Ji L."/>
            <person name="Meng X."/>
            <person name="Booth W."/>
            <person name="Chen Z."/>
            <person name="Childers C.P."/>
            <person name="Glastad K.M."/>
            <person name="Gokhale K."/>
            <person name="Gowin J."/>
            <person name="Gronenberg W."/>
            <person name="Hermansen R.A."/>
            <person name="Hu H."/>
            <person name="Hunt B.G."/>
            <person name="Huylmans A.K."/>
            <person name="Khalil S.M."/>
            <person name="Mitchell R.D."/>
            <person name="Munoz-Torres M.C."/>
            <person name="Mustard J.A."/>
            <person name="Pan H."/>
            <person name="Reese J.T."/>
            <person name="Scharf M.E."/>
            <person name="Sun F."/>
            <person name="Vogel H."/>
            <person name="Xiao J."/>
            <person name="Yang W."/>
            <person name="Yang Z."/>
            <person name="Yang Z."/>
            <person name="Zhou J."/>
            <person name="Zhu J."/>
            <person name="Brent C.S."/>
            <person name="Elsik C.G."/>
            <person name="Goodisman M.A."/>
            <person name="Liberles D.A."/>
            <person name="Roe R.M."/>
            <person name="Vargo E.L."/>
            <person name="Vilcinskas A."/>
            <person name="Wang J."/>
            <person name="Bornberg-Bauer E."/>
            <person name="Korb J."/>
            <person name="Zhang G."/>
            <person name="Liebig J."/>
        </authorList>
    </citation>
    <scope>NUCLEOTIDE SEQUENCE [LARGE SCALE GENOMIC DNA]</scope>
    <source>
        <tissue evidence="1">Whole organism</tissue>
    </source>
</reference>
<organism evidence="1 2">
    <name type="scientific">Zootermopsis nevadensis</name>
    <name type="common">Dampwood termite</name>
    <dbReference type="NCBI Taxonomy" id="136037"/>
    <lineage>
        <taxon>Eukaryota</taxon>
        <taxon>Metazoa</taxon>
        <taxon>Ecdysozoa</taxon>
        <taxon>Arthropoda</taxon>
        <taxon>Hexapoda</taxon>
        <taxon>Insecta</taxon>
        <taxon>Pterygota</taxon>
        <taxon>Neoptera</taxon>
        <taxon>Polyneoptera</taxon>
        <taxon>Dictyoptera</taxon>
        <taxon>Blattodea</taxon>
        <taxon>Blattoidea</taxon>
        <taxon>Termitoidae</taxon>
        <taxon>Termopsidae</taxon>
        <taxon>Zootermopsis</taxon>
    </lineage>
</organism>
<keyword evidence="2" id="KW-1185">Reference proteome</keyword>
<name>A0A067R4I0_ZOONE</name>
<evidence type="ECO:0000313" key="2">
    <source>
        <dbReference type="Proteomes" id="UP000027135"/>
    </source>
</evidence>
<dbReference type="InParanoid" id="A0A067R4I0"/>
<accession>A0A067R4I0</accession>
<dbReference type="AlphaFoldDB" id="A0A067R4I0"/>
<proteinExistence type="predicted"/>
<gene>
    <name evidence="1" type="ORF">L798_11999</name>
</gene>
<protein>
    <submittedName>
        <fullName evidence="1">Uncharacterized protein</fullName>
    </submittedName>
</protein>
<evidence type="ECO:0000313" key="1">
    <source>
        <dbReference type="EMBL" id="KDR14132.1"/>
    </source>
</evidence>
<dbReference type="EMBL" id="KK852900">
    <property type="protein sequence ID" value="KDR14132.1"/>
    <property type="molecule type" value="Genomic_DNA"/>
</dbReference>